<accession>A0A9N9MFV0</accession>
<name>A0A9N9MFV0_9CUCU</name>
<dbReference type="InterPro" id="IPR035979">
    <property type="entry name" value="RBD_domain_sf"/>
</dbReference>
<evidence type="ECO:0000313" key="6">
    <source>
        <dbReference type="EMBL" id="CAG9760913.1"/>
    </source>
</evidence>
<dbReference type="PANTHER" id="PTHR24012">
    <property type="entry name" value="RNA BINDING PROTEIN"/>
    <property type="match status" value="1"/>
</dbReference>
<dbReference type="InterPro" id="IPR012677">
    <property type="entry name" value="Nucleotide-bd_a/b_plait_sf"/>
</dbReference>
<evidence type="ECO:0000256" key="2">
    <source>
        <dbReference type="ARBA" id="ARBA00022884"/>
    </source>
</evidence>
<protein>
    <recommendedName>
        <fullName evidence="5">RRM domain-containing protein</fullName>
    </recommendedName>
</protein>
<dbReference type="GO" id="GO:0010629">
    <property type="term" value="P:negative regulation of gene expression"/>
    <property type="evidence" value="ECO:0007669"/>
    <property type="project" value="UniProtKB-ARBA"/>
</dbReference>
<dbReference type="SUPFAM" id="SSF54928">
    <property type="entry name" value="RNA-binding domain, RBD"/>
    <property type="match status" value="1"/>
</dbReference>
<reference evidence="6" key="1">
    <citation type="submission" date="2022-01" db="EMBL/GenBank/DDBJ databases">
        <authorList>
            <person name="King R."/>
        </authorList>
    </citation>
    <scope>NUCLEOTIDE SEQUENCE</scope>
</reference>
<dbReference type="AlphaFoldDB" id="A0A9N9MFV0"/>
<dbReference type="FunFam" id="3.30.70.330:FF:000383">
    <property type="entry name" value="Sex lethal, isoform D"/>
    <property type="match status" value="1"/>
</dbReference>
<keyword evidence="2 3" id="KW-0694">RNA-binding</keyword>
<evidence type="ECO:0000256" key="4">
    <source>
        <dbReference type="SAM" id="MobiDB-lite"/>
    </source>
</evidence>
<dbReference type="Proteomes" id="UP001152799">
    <property type="component" value="Chromosome 1"/>
</dbReference>
<dbReference type="OrthoDB" id="410044at2759"/>
<dbReference type="FunFam" id="3.30.70.330:FF:000322">
    <property type="entry name" value="CUGBP Elav-like family member 2"/>
    <property type="match status" value="1"/>
</dbReference>
<proteinExistence type="predicted"/>
<dbReference type="GO" id="GO:0005737">
    <property type="term" value="C:cytoplasm"/>
    <property type="evidence" value="ECO:0007669"/>
    <property type="project" value="UniProtKB-ARBA"/>
</dbReference>
<evidence type="ECO:0000259" key="5">
    <source>
        <dbReference type="PROSITE" id="PS50102"/>
    </source>
</evidence>
<dbReference type="SMART" id="SM00360">
    <property type="entry name" value="RRM"/>
    <property type="match status" value="2"/>
</dbReference>
<feature type="domain" description="RRM" evidence="5">
    <location>
        <begin position="356"/>
        <end position="436"/>
    </location>
</feature>
<dbReference type="PROSITE" id="PS50102">
    <property type="entry name" value="RRM"/>
    <property type="match status" value="2"/>
</dbReference>
<gene>
    <name evidence="6" type="ORF">CEUTPL_LOCUS1629</name>
</gene>
<feature type="compositionally biased region" description="Basic and acidic residues" evidence="4">
    <location>
        <begin position="329"/>
        <end position="351"/>
    </location>
</feature>
<dbReference type="GO" id="GO:0003729">
    <property type="term" value="F:mRNA binding"/>
    <property type="evidence" value="ECO:0007669"/>
    <property type="project" value="UniProtKB-ARBA"/>
</dbReference>
<evidence type="ECO:0000313" key="7">
    <source>
        <dbReference type="Proteomes" id="UP001152799"/>
    </source>
</evidence>
<sequence length="524" mass="56840">MLTGQERKLFIGMLSKKFSENDVRALFSGVGTIEECTVLRDTAGNSRGCAFITFSTKQSALLAIKNFHQSQTMESCSAPLVVKFADTQKEKEMKRQQQMQANVWNALSAPTLASPPQQYSPVLASDATSLQLLQAMGGSALLQQQLLTSSENLLAPIGVQNLVTLAAMSQPATAATAPLCMANSMANLLSKGAGVERTLTAAGIPTSLGSADLGAYGSLITNATLNAAAIAAAGKQIEGPSGQKWAKPFDNFLVAAGITGRKEAMLLHCVGEETFDIYCSLPEPPLTERVPPKDDIAKLKLNNHIVPKINIDINGGDEEELDEDDEKSAEEQKFEVAHDSRDVHEDPNQKKGPDGCNLFIYHLPQEFTDTDLASTFLPFGPVISAKVFIDKQTNLSKCFGFVSFDNASSAQQAIAAMNGFQIGWSIRDISERLPKLLKLGVWDMGFGLGNFRRLRWTWASADGRSKTGVEVIFTNGFGHLFQDEFIEGVENDVDGVMSDGDNDPLVAIVLFRLTLEKFEKLMFL</sequence>
<evidence type="ECO:0000256" key="3">
    <source>
        <dbReference type="PROSITE-ProRule" id="PRU00176"/>
    </source>
</evidence>
<feature type="region of interest" description="Disordered" evidence="4">
    <location>
        <begin position="314"/>
        <end position="351"/>
    </location>
</feature>
<dbReference type="EMBL" id="OU892277">
    <property type="protein sequence ID" value="CAG9760913.1"/>
    <property type="molecule type" value="Genomic_DNA"/>
</dbReference>
<keyword evidence="7" id="KW-1185">Reference proteome</keyword>
<dbReference type="InterPro" id="IPR000504">
    <property type="entry name" value="RRM_dom"/>
</dbReference>
<keyword evidence="1" id="KW-0677">Repeat</keyword>
<dbReference type="GO" id="GO:0009967">
    <property type="term" value="P:positive regulation of signal transduction"/>
    <property type="evidence" value="ECO:0007669"/>
    <property type="project" value="UniProtKB-ARBA"/>
</dbReference>
<organism evidence="6 7">
    <name type="scientific">Ceutorhynchus assimilis</name>
    <name type="common">cabbage seed weevil</name>
    <dbReference type="NCBI Taxonomy" id="467358"/>
    <lineage>
        <taxon>Eukaryota</taxon>
        <taxon>Metazoa</taxon>
        <taxon>Ecdysozoa</taxon>
        <taxon>Arthropoda</taxon>
        <taxon>Hexapoda</taxon>
        <taxon>Insecta</taxon>
        <taxon>Pterygota</taxon>
        <taxon>Neoptera</taxon>
        <taxon>Endopterygota</taxon>
        <taxon>Coleoptera</taxon>
        <taxon>Polyphaga</taxon>
        <taxon>Cucujiformia</taxon>
        <taxon>Curculionidae</taxon>
        <taxon>Ceutorhynchinae</taxon>
        <taxon>Ceutorhynchus</taxon>
    </lineage>
</organism>
<feature type="compositionally biased region" description="Acidic residues" evidence="4">
    <location>
        <begin position="315"/>
        <end position="328"/>
    </location>
</feature>
<dbReference type="Pfam" id="PF00076">
    <property type="entry name" value="RRM_1"/>
    <property type="match status" value="2"/>
</dbReference>
<dbReference type="Gene3D" id="3.30.70.330">
    <property type="match status" value="2"/>
</dbReference>
<feature type="domain" description="RRM" evidence="5">
    <location>
        <begin position="7"/>
        <end position="87"/>
    </location>
</feature>
<evidence type="ECO:0000256" key="1">
    <source>
        <dbReference type="ARBA" id="ARBA00022737"/>
    </source>
</evidence>